<evidence type="ECO:0000256" key="1">
    <source>
        <dbReference type="ARBA" id="ARBA00004442"/>
    </source>
</evidence>
<reference evidence="8 10" key="1">
    <citation type="submission" date="2022-09" db="EMBL/GenBank/DDBJ databases">
        <title>Genome sequencing of Flavivirga sp. MEBiC05379.</title>
        <authorList>
            <person name="Oh H.-M."/>
            <person name="Kwon K.K."/>
            <person name="Park M.J."/>
            <person name="Yang S.-H."/>
        </authorList>
    </citation>
    <scope>NUCLEOTIDE SEQUENCE [LARGE SCALE GENOMIC DNA]</scope>
    <source>
        <strain evidence="8 10">MEBiC05379</strain>
    </source>
</reference>
<dbReference type="SUPFAM" id="SSF48452">
    <property type="entry name" value="TPR-like"/>
    <property type="match status" value="1"/>
</dbReference>
<feature type="domain" description="SusD-like N-terminal" evidence="7">
    <location>
        <begin position="79"/>
        <end position="208"/>
    </location>
</feature>
<evidence type="ECO:0000256" key="4">
    <source>
        <dbReference type="ARBA" id="ARBA00023136"/>
    </source>
</evidence>
<evidence type="ECO:0000256" key="5">
    <source>
        <dbReference type="ARBA" id="ARBA00023237"/>
    </source>
</evidence>
<evidence type="ECO:0000259" key="6">
    <source>
        <dbReference type="Pfam" id="PF07980"/>
    </source>
</evidence>
<dbReference type="EMBL" id="JAODOP010000001">
    <property type="protein sequence ID" value="MEF3831759.1"/>
    <property type="molecule type" value="Genomic_DNA"/>
</dbReference>
<name>A0ABU7XML6_9FLAO</name>
<comment type="caution">
    <text evidence="8">The sequence shown here is derived from an EMBL/GenBank/DDBJ whole genome shotgun (WGS) entry which is preliminary data.</text>
</comment>
<gene>
    <name evidence="8" type="ORF">N1F79_01335</name>
    <name evidence="9" type="ORF">N1F79_22810</name>
</gene>
<dbReference type="Pfam" id="PF14322">
    <property type="entry name" value="SusD-like_3"/>
    <property type="match status" value="1"/>
</dbReference>
<organism evidence="8 10">
    <name type="scientific">Flavivirga spongiicola</name>
    <dbReference type="NCBI Taxonomy" id="421621"/>
    <lineage>
        <taxon>Bacteria</taxon>
        <taxon>Pseudomonadati</taxon>
        <taxon>Bacteroidota</taxon>
        <taxon>Flavobacteriia</taxon>
        <taxon>Flavobacteriales</taxon>
        <taxon>Flavobacteriaceae</taxon>
        <taxon>Flavivirga</taxon>
    </lineage>
</organism>
<proteinExistence type="inferred from homology"/>
<evidence type="ECO:0000256" key="3">
    <source>
        <dbReference type="ARBA" id="ARBA00022729"/>
    </source>
</evidence>
<feature type="domain" description="RagB/SusD" evidence="6">
    <location>
        <begin position="301"/>
        <end position="442"/>
    </location>
</feature>
<dbReference type="Proteomes" id="UP001337305">
    <property type="component" value="Unassembled WGS sequence"/>
</dbReference>
<dbReference type="Gene3D" id="1.25.40.390">
    <property type="match status" value="1"/>
</dbReference>
<keyword evidence="5" id="KW-0998">Cell outer membrane</keyword>
<dbReference type="InterPro" id="IPR011990">
    <property type="entry name" value="TPR-like_helical_dom_sf"/>
</dbReference>
<keyword evidence="4" id="KW-0472">Membrane</keyword>
<protein>
    <submittedName>
        <fullName evidence="8">RagB/SusD family nutrient uptake outer membrane protein</fullName>
    </submittedName>
</protein>
<sequence length="442" mass="48150">MAACTDFVEVDLPKSQLPAESIFEDASMTASAVRGVYYQMRTSGLVSGDGLNTSMGLYADELDYYRLGQGKALENYQNHTLGPNDPIVADFWNSAYTQIYTVNAIMEGVGGSASLAPEDKDRFRGEALFVRSYLHLLLAELFGDIPYITGTSYVANKAVGRMPKALVYDQITTDLGSAVELLPGEDASGERVRPYAAVAEAVLARAYLYTGEWTMAEAMADRVIAKFGALEPDLGKVFLKDAPGTIWQLKPNGEGDNTSEGGQFIFTVAPPVNIAMSDLLFEAFEPGDQRRSTWVKAVGNATGTETWHHAFKYREQGRTDGSVEYSVQLRLAEQYLIRAESRARLGDLPGARSDINAVRNRAGLGGTAAVTPDGLLGAVLQERRVELFTEQGHRWFDLKRTGRAAGVLGPVKPNWKDAHVLLPIPGTELALNPNLLPQNDGY</sequence>
<accession>A0ABU7XML6</accession>
<evidence type="ECO:0000313" key="9">
    <source>
        <dbReference type="EMBL" id="MEF3835972.1"/>
    </source>
</evidence>
<dbReference type="InterPro" id="IPR012944">
    <property type="entry name" value="SusD_RagB_dom"/>
</dbReference>
<dbReference type="CDD" id="cd08977">
    <property type="entry name" value="SusD"/>
    <property type="match status" value="1"/>
</dbReference>
<dbReference type="EMBL" id="JAODOP010000004">
    <property type="protein sequence ID" value="MEF3835972.1"/>
    <property type="molecule type" value="Genomic_DNA"/>
</dbReference>
<dbReference type="RefSeq" id="WP_303308246.1">
    <property type="nucleotide sequence ID" value="NZ_JAODOP010000001.1"/>
</dbReference>
<dbReference type="InterPro" id="IPR033985">
    <property type="entry name" value="SusD-like_N"/>
</dbReference>
<evidence type="ECO:0000256" key="2">
    <source>
        <dbReference type="ARBA" id="ARBA00006275"/>
    </source>
</evidence>
<dbReference type="Pfam" id="PF07980">
    <property type="entry name" value="SusD_RagB"/>
    <property type="match status" value="1"/>
</dbReference>
<keyword evidence="10" id="KW-1185">Reference proteome</keyword>
<keyword evidence="3" id="KW-0732">Signal</keyword>
<comment type="similarity">
    <text evidence="2">Belongs to the SusD family.</text>
</comment>
<evidence type="ECO:0000313" key="8">
    <source>
        <dbReference type="EMBL" id="MEF3831759.1"/>
    </source>
</evidence>
<comment type="subcellular location">
    <subcellularLocation>
        <location evidence="1">Cell outer membrane</location>
    </subcellularLocation>
</comment>
<evidence type="ECO:0000259" key="7">
    <source>
        <dbReference type="Pfam" id="PF14322"/>
    </source>
</evidence>
<evidence type="ECO:0000313" key="10">
    <source>
        <dbReference type="Proteomes" id="UP001337305"/>
    </source>
</evidence>